<reference evidence="4 5" key="2">
    <citation type="submission" date="2024-07" db="EMBL/GenBank/DDBJ databases">
        <authorList>
            <person name="Akdeniz Z."/>
        </authorList>
    </citation>
    <scope>NUCLEOTIDE SEQUENCE [LARGE SCALE GENOMIC DNA]</scope>
</reference>
<dbReference type="InterPro" id="IPR001005">
    <property type="entry name" value="SANT/Myb"/>
</dbReference>
<proteinExistence type="predicted"/>
<dbReference type="SUPFAM" id="SSF46689">
    <property type="entry name" value="Homeodomain-like"/>
    <property type="match status" value="1"/>
</dbReference>
<sequence>MPRTMQRWTEEEINLLNMMILKYKKNFKYVDIAIPTRSYNQVKSRYFNELRKQQKLEKLAENQHTETDEKELVDKLTPNQEPPKIEYKEPIQKFIPIQESIEKFSKITEKIEPEVSQQSKKDQNQWSELTFKIFE</sequence>
<feature type="region of interest" description="Disordered" evidence="1">
    <location>
        <begin position="112"/>
        <end position="135"/>
    </location>
</feature>
<comment type="caution">
    <text evidence="3">The sequence shown here is derived from an EMBL/GenBank/DDBJ whole genome shotgun (WGS) entry which is preliminary data.</text>
</comment>
<evidence type="ECO:0000313" key="5">
    <source>
        <dbReference type="Proteomes" id="UP001642409"/>
    </source>
</evidence>
<dbReference type="Pfam" id="PF00249">
    <property type="entry name" value="Myb_DNA-binding"/>
    <property type="match status" value="1"/>
</dbReference>
<dbReference type="Gene3D" id="1.10.10.60">
    <property type="entry name" value="Homeodomain-like"/>
    <property type="match status" value="1"/>
</dbReference>
<organism evidence="3">
    <name type="scientific">Hexamita inflata</name>
    <dbReference type="NCBI Taxonomy" id="28002"/>
    <lineage>
        <taxon>Eukaryota</taxon>
        <taxon>Metamonada</taxon>
        <taxon>Diplomonadida</taxon>
        <taxon>Hexamitidae</taxon>
        <taxon>Hexamitinae</taxon>
        <taxon>Hexamita</taxon>
    </lineage>
</organism>
<reference evidence="3" key="1">
    <citation type="submission" date="2023-06" db="EMBL/GenBank/DDBJ databases">
        <authorList>
            <person name="Kurt Z."/>
        </authorList>
    </citation>
    <scope>NUCLEOTIDE SEQUENCE</scope>
</reference>
<gene>
    <name evidence="4" type="ORF">HINF_LOCUS40672</name>
    <name evidence="3" type="ORF">HINF_LOCUS60837</name>
</gene>
<dbReference type="InterPro" id="IPR009057">
    <property type="entry name" value="Homeodomain-like_sf"/>
</dbReference>
<evidence type="ECO:0000256" key="1">
    <source>
        <dbReference type="SAM" id="MobiDB-lite"/>
    </source>
</evidence>
<name>A0AA86RBL6_9EUKA</name>
<keyword evidence="5" id="KW-1185">Reference proteome</keyword>
<dbReference type="PROSITE" id="PS51294">
    <property type="entry name" value="HTH_MYB"/>
    <property type="match status" value="1"/>
</dbReference>
<dbReference type="EMBL" id="CATOUU010001119">
    <property type="protein sequence ID" value="CAI9973192.1"/>
    <property type="molecule type" value="Genomic_DNA"/>
</dbReference>
<feature type="compositionally biased region" description="Basic and acidic residues" evidence="1">
    <location>
        <begin position="60"/>
        <end position="74"/>
    </location>
</feature>
<evidence type="ECO:0000313" key="3">
    <source>
        <dbReference type="EMBL" id="CAI9973192.1"/>
    </source>
</evidence>
<evidence type="ECO:0000259" key="2">
    <source>
        <dbReference type="PROSITE" id="PS51294"/>
    </source>
</evidence>
<feature type="domain" description="HTH myb-type" evidence="2">
    <location>
        <begin position="1"/>
        <end position="54"/>
    </location>
</feature>
<dbReference type="Proteomes" id="UP001642409">
    <property type="component" value="Unassembled WGS sequence"/>
</dbReference>
<dbReference type="SMART" id="SM00717">
    <property type="entry name" value="SANT"/>
    <property type="match status" value="1"/>
</dbReference>
<protein>
    <submittedName>
        <fullName evidence="3">SANT/Myb domain</fullName>
    </submittedName>
    <submittedName>
        <fullName evidence="4">SANT/Myb_domain</fullName>
    </submittedName>
</protein>
<accession>A0AA86RBL6</accession>
<dbReference type="EMBL" id="CAXDID020000161">
    <property type="protein sequence ID" value="CAL6044678.1"/>
    <property type="molecule type" value="Genomic_DNA"/>
</dbReference>
<dbReference type="InterPro" id="IPR017930">
    <property type="entry name" value="Myb_dom"/>
</dbReference>
<dbReference type="CDD" id="cd00167">
    <property type="entry name" value="SANT"/>
    <property type="match status" value="1"/>
</dbReference>
<dbReference type="AlphaFoldDB" id="A0AA86RBL6"/>
<feature type="compositionally biased region" description="Basic and acidic residues" evidence="1">
    <location>
        <begin position="112"/>
        <end position="123"/>
    </location>
</feature>
<evidence type="ECO:0000313" key="4">
    <source>
        <dbReference type="EMBL" id="CAL6044678.1"/>
    </source>
</evidence>
<feature type="region of interest" description="Disordered" evidence="1">
    <location>
        <begin position="60"/>
        <end position="85"/>
    </location>
</feature>